<reference evidence="2" key="1">
    <citation type="journal article" date="2019" name="Int. J. Syst. Evol. Microbiol.">
        <title>The Global Catalogue of Microorganisms (GCM) 10K type strain sequencing project: providing services to taxonomists for standard genome sequencing and annotation.</title>
        <authorList>
            <consortium name="The Broad Institute Genomics Platform"/>
            <consortium name="The Broad Institute Genome Sequencing Center for Infectious Disease"/>
            <person name="Wu L."/>
            <person name="Ma J."/>
        </authorList>
    </citation>
    <scope>NUCLEOTIDE SEQUENCE [LARGE SCALE GENOMIC DNA]</scope>
    <source>
        <strain evidence="2">CCUG 54356</strain>
    </source>
</reference>
<gene>
    <name evidence="1" type="ORF">ACFQ2X_09705</name>
</gene>
<comment type="caution">
    <text evidence="1">The sequence shown here is derived from an EMBL/GenBank/DDBJ whole genome shotgun (WGS) entry which is preliminary data.</text>
</comment>
<sequence>MGRKAAHKKHAAAQTALLVVGEGADDKAFFNHMKNLYCKRGAGYTVKVEAGDGGSPGNIITNAIRSFRHKGYDRRFMILDSDLPPSPAENKKAEREGYQIILWSPQCLEGALLDVMGEPVGDHETSQQLKKRLHPMLAGPHTSPAAYADLFTRQTLDKTTNGSVVSARNVLRNQPKS</sequence>
<proteinExistence type="predicted"/>
<accession>A0ABW3U8P2</accession>
<evidence type="ECO:0000313" key="2">
    <source>
        <dbReference type="Proteomes" id="UP001597264"/>
    </source>
</evidence>
<dbReference type="Proteomes" id="UP001597264">
    <property type="component" value="Unassembled WGS sequence"/>
</dbReference>
<keyword evidence="2" id="KW-1185">Reference proteome</keyword>
<evidence type="ECO:0000313" key="1">
    <source>
        <dbReference type="EMBL" id="MFD1216875.1"/>
    </source>
</evidence>
<protein>
    <recommendedName>
        <fullName evidence="3">RloB domain-containing protein</fullName>
    </recommendedName>
</protein>
<evidence type="ECO:0008006" key="3">
    <source>
        <dbReference type="Google" id="ProtNLM"/>
    </source>
</evidence>
<dbReference type="EMBL" id="JBHTLR010000008">
    <property type="protein sequence ID" value="MFD1216875.1"/>
    <property type="molecule type" value="Genomic_DNA"/>
</dbReference>
<dbReference type="RefSeq" id="WP_230437054.1">
    <property type="nucleotide sequence ID" value="NZ_CP087715.1"/>
</dbReference>
<organism evidence="1 2">
    <name type="scientific">Microbulbifer celer</name>
    <dbReference type="NCBI Taxonomy" id="435905"/>
    <lineage>
        <taxon>Bacteria</taxon>
        <taxon>Pseudomonadati</taxon>
        <taxon>Pseudomonadota</taxon>
        <taxon>Gammaproteobacteria</taxon>
        <taxon>Cellvibrionales</taxon>
        <taxon>Microbulbiferaceae</taxon>
        <taxon>Microbulbifer</taxon>
    </lineage>
</organism>
<name>A0ABW3U8P2_9GAMM</name>